<evidence type="ECO:0000256" key="3">
    <source>
        <dbReference type="ARBA" id="ARBA00022884"/>
    </source>
</evidence>
<evidence type="ECO:0000256" key="4">
    <source>
        <dbReference type="ARBA" id="ARBA00022980"/>
    </source>
</evidence>
<accession>A0A2H0X784</accession>
<evidence type="ECO:0000256" key="5">
    <source>
        <dbReference type="ARBA" id="ARBA00023274"/>
    </source>
</evidence>
<dbReference type="EMBL" id="PEYW01000029">
    <property type="protein sequence ID" value="PIS20786.1"/>
    <property type="molecule type" value="Genomic_DNA"/>
</dbReference>
<dbReference type="Proteomes" id="UP000231414">
    <property type="component" value="Unassembled WGS sequence"/>
</dbReference>
<protein>
    <recommendedName>
        <fullName evidence="6">Large ribosomal subunit protein uL3</fullName>
    </recommendedName>
    <alternativeName>
        <fullName evidence="7">50S ribosomal protein L3</fullName>
    </alternativeName>
</protein>
<keyword evidence="3" id="KW-0694">RNA-binding</keyword>
<dbReference type="AlphaFoldDB" id="A0A2H0X784"/>
<dbReference type="Gene3D" id="2.40.30.10">
    <property type="entry name" value="Translation factors"/>
    <property type="match status" value="1"/>
</dbReference>
<sequence length="147" mass="15684">MLKILGQKLNMSQIFDQEGKVTPVTFVRLTEPIPNSVNCGSIIFKVIGTSKGKGFAGVVKRWGFAGGPATHGQSDRHRAPGSIGSSMGAVGHVLKGKKMAGHMGNARVTLRNRKIADISSDRLMLAVGGPLPGHIRAKLTLYFDYEA</sequence>
<comment type="caution">
    <text evidence="8">The sequence shown here is derived from an EMBL/GenBank/DDBJ whole genome shotgun (WGS) entry which is preliminary data.</text>
</comment>
<evidence type="ECO:0000256" key="6">
    <source>
        <dbReference type="ARBA" id="ARBA00035243"/>
    </source>
</evidence>
<keyword evidence="4 8" id="KW-0689">Ribosomal protein</keyword>
<comment type="similarity">
    <text evidence="1">Belongs to the universal ribosomal protein uL3 family.</text>
</comment>
<organism evidence="8 9">
    <name type="scientific">candidate division WWE3 bacterium CG08_land_8_20_14_0_20_43_13</name>
    <dbReference type="NCBI Taxonomy" id="1975087"/>
    <lineage>
        <taxon>Bacteria</taxon>
        <taxon>Katanobacteria</taxon>
    </lineage>
</organism>
<dbReference type="GO" id="GO:0003735">
    <property type="term" value="F:structural constituent of ribosome"/>
    <property type="evidence" value="ECO:0007669"/>
    <property type="project" value="InterPro"/>
</dbReference>
<dbReference type="GO" id="GO:0006412">
    <property type="term" value="P:translation"/>
    <property type="evidence" value="ECO:0007669"/>
    <property type="project" value="InterPro"/>
</dbReference>
<dbReference type="GO" id="GO:0019843">
    <property type="term" value="F:rRNA binding"/>
    <property type="evidence" value="ECO:0007669"/>
    <property type="project" value="UniProtKB-KW"/>
</dbReference>
<dbReference type="PANTHER" id="PTHR11229:SF16">
    <property type="entry name" value="LARGE RIBOSOMAL SUBUNIT PROTEIN UL3C"/>
    <property type="match status" value="1"/>
</dbReference>
<evidence type="ECO:0000313" key="8">
    <source>
        <dbReference type="EMBL" id="PIS20786.1"/>
    </source>
</evidence>
<dbReference type="InterPro" id="IPR000597">
    <property type="entry name" value="Ribosomal_uL3"/>
</dbReference>
<dbReference type="GO" id="GO:0022625">
    <property type="term" value="C:cytosolic large ribosomal subunit"/>
    <property type="evidence" value="ECO:0007669"/>
    <property type="project" value="TreeGrafter"/>
</dbReference>
<dbReference type="InterPro" id="IPR019927">
    <property type="entry name" value="Ribosomal_uL3_bac/org-type"/>
</dbReference>
<keyword evidence="5" id="KW-0687">Ribonucleoprotein</keyword>
<dbReference type="Pfam" id="PF00297">
    <property type="entry name" value="Ribosomal_L3"/>
    <property type="match status" value="1"/>
</dbReference>
<evidence type="ECO:0000256" key="1">
    <source>
        <dbReference type="ARBA" id="ARBA00006540"/>
    </source>
</evidence>
<proteinExistence type="inferred from homology"/>
<dbReference type="InterPro" id="IPR009000">
    <property type="entry name" value="Transl_B-barrel_sf"/>
</dbReference>
<dbReference type="SUPFAM" id="SSF50447">
    <property type="entry name" value="Translation proteins"/>
    <property type="match status" value="1"/>
</dbReference>
<evidence type="ECO:0000256" key="2">
    <source>
        <dbReference type="ARBA" id="ARBA00022730"/>
    </source>
</evidence>
<gene>
    <name evidence="8" type="primary">rplC</name>
    <name evidence="8" type="ORF">COT52_02075</name>
</gene>
<keyword evidence="2" id="KW-0699">rRNA-binding</keyword>
<name>A0A2H0X784_UNCKA</name>
<evidence type="ECO:0000256" key="7">
    <source>
        <dbReference type="ARBA" id="ARBA00035457"/>
    </source>
</evidence>
<evidence type="ECO:0000313" key="9">
    <source>
        <dbReference type="Proteomes" id="UP000231414"/>
    </source>
</evidence>
<dbReference type="PANTHER" id="PTHR11229">
    <property type="entry name" value="50S RIBOSOMAL PROTEIN L3"/>
    <property type="match status" value="1"/>
</dbReference>
<reference evidence="9" key="1">
    <citation type="submission" date="2017-09" db="EMBL/GenBank/DDBJ databases">
        <title>Depth-based differentiation of microbial function through sediment-hosted aquifers and enrichment of novel symbionts in the deep terrestrial subsurface.</title>
        <authorList>
            <person name="Probst A.J."/>
            <person name="Ladd B."/>
            <person name="Jarett J.K."/>
            <person name="Geller-Mcgrath D.E."/>
            <person name="Sieber C.M.K."/>
            <person name="Emerson J.B."/>
            <person name="Anantharaman K."/>
            <person name="Thomas B.C."/>
            <person name="Malmstrom R."/>
            <person name="Stieglmeier M."/>
            <person name="Klingl A."/>
            <person name="Woyke T."/>
            <person name="Ryan C.M."/>
            <person name="Banfield J.F."/>
        </authorList>
    </citation>
    <scope>NUCLEOTIDE SEQUENCE [LARGE SCALE GENOMIC DNA]</scope>
</reference>